<dbReference type="EMBL" id="SHKL01000001">
    <property type="protein sequence ID" value="RZT87555.1"/>
    <property type="molecule type" value="Genomic_DNA"/>
</dbReference>
<accession>A0A4Q7V0F0</accession>
<organism evidence="1 2">
    <name type="scientific">Pseudonocardia sediminis</name>
    <dbReference type="NCBI Taxonomy" id="1397368"/>
    <lineage>
        <taxon>Bacteria</taxon>
        <taxon>Bacillati</taxon>
        <taxon>Actinomycetota</taxon>
        <taxon>Actinomycetes</taxon>
        <taxon>Pseudonocardiales</taxon>
        <taxon>Pseudonocardiaceae</taxon>
        <taxon>Pseudonocardia</taxon>
    </lineage>
</organism>
<comment type="caution">
    <text evidence="1">The sequence shown here is derived from an EMBL/GenBank/DDBJ whole genome shotgun (WGS) entry which is preliminary data.</text>
</comment>
<dbReference type="AlphaFoldDB" id="A0A4Q7V0F0"/>
<keyword evidence="2" id="KW-1185">Reference proteome</keyword>
<sequence length="50" mass="4977">MGRSPGGGDGLGFAVFLAAGGTEAHDDGRVMGAGHHLVVVEFLDASRLAP</sequence>
<dbReference type="Proteomes" id="UP000291591">
    <property type="component" value="Unassembled WGS sequence"/>
</dbReference>
<protein>
    <submittedName>
        <fullName evidence="1">Uncharacterized protein</fullName>
    </submittedName>
</protein>
<proteinExistence type="predicted"/>
<evidence type="ECO:0000313" key="2">
    <source>
        <dbReference type="Proteomes" id="UP000291591"/>
    </source>
</evidence>
<gene>
    <name evidence="1" type="ORF">EV383_4480</name>
</gene>
<reference evidence="1 2" key="1">
    <citation type="submission" date="2019-02" db="EMBL/GenBank/DDBJ databases">
        <title>Sequencing the genomes of 1000 actinobacteria strains.</title>
        <authorList>
            <person name="Klenk H.-P."/>
        </authorList>
    </citation>
    <scope>NUCLEOTIDE SEQUENCE [LARGE SCALE GENOMIC DNA]</scope>
    <source>
        <strain evidence="1 2">DSM 45779</strain>
    </source>
</reference>
<evidence type="ECO:0000313" key="1">
    <source>
        <dbReference type="EMBL" id="RZT87555.1"/>
    </source>
</evidence>
<name>A0A4Q7V0F0_PSEST</name>